<evidence type="ECO:0000256" key="1">
    <source>
        <dbReference type="SAM" id="SignalP"/>
    </source>
</evidence>
<dbReference type="AlphaFoldDB" id="A0A067QLW5"/>
<evidence type="ECO:0000313" key="2">
    <source>
        <dbReference type="EMBL" id="KDQ63631.1"/>
    </source>
</evidence>
<reference evidence="3" key="1">
    <citation type="journal article" date="2014" name="Proc. Natl. Acad. Sci. U.S.A.">
        <title>Extensive sampling of basidiomycete genomes demonstrates inadequacy of the white-rot/brown-rot paradigm for wood decay fungi.</title>
        <authorList>
            <person name="Riley R."/>
            <person name="Salamov A.A."/>
            <person name="Brown D.W."/>
            <person name="Nagy L.G."/>
            <person name="Floudas D."/>
            <person name="Held B.W."/>
            <person name="Levasseur A."/>
            <person name="Lombard V."/>
            <person name="Morin E."/>
            <person name="Otillar R."/>
            <person name="Lindquist E.A."/>
            <person name="Sun H."/>
            <person name="LaButti K.M."/>
            <person name="Schmutz J."/>
            <person name="Jabbour D."/>
            <person name="Luo H."/>
            <person name="Baker S.E."/>
            <person name="Pisabarro A.G."/>
            <person name="Walton J.D."/>
            <person name="Blanchette R.A."/>
            <person name="Henrissat B."/>
            <person name="Martin F."/>
            <person name="Cullen D."/>
            <person name="Hibbett D.S."/>
            <person name="Grigoriev I.V."/>
        </authorList>
    </citation>
    <scope>NUCLEOTIDE SEQUENCE [LARGE SCALE GENOMIC DNA]</scope>
    <source>
        <strain evidence="3">MUCL 33604</strain>
    </source>
</reference>
<keyword evidence="1" id="KW-0732">Signal</keyword>
<keyword evidence="3" id="KW-1185">Reference proteome</keyword>
<gene>
    <name evidence="2" type="ORF">JAAARDRAFT_385310</name>
</gene>
<proteinExistence type="predicted"/>
<evidence type="ECO:0000313" key="3">
    <source>
        <dbReference type="Proteomes" id="UP000027265"/>
    </source>
</evidence>
<dbReference type="Proteomes" id="UP000027265">
    <property type="component" value="Unassembled WGS sequence"/>
</dbReference>
<accession>A0A067QLW5</accession>
<evidence type="ECO:0008006" key="4">
    <source>
        <dbReference type="Google" id="ProtNLM"/>
    </source>
</evidence>
<protein>
    <recommendedName>
        <fullName evidence="4">Secreted protein</fullName>
    </recommendedName>
</protein>
<dbReference type="HOGENOM" id="CLU_2399980_0_0_1"/>
<feature type="chain" id="PRO_5001644178" description="Secreted protein" evidence="1">
    <location>
        <begin position="21"/>
        <end position="93"/>
    </location>
</feature>
<dbReference type="InParanoid" id="A0A067QLW5"/>
<name>A0A067QLW5_9AGAM</name>
<organism evidence="2 3">
    <name type="scientific">Jaapia argillacea MUCL 33604</name>
    <dbReference type="NCBI Taxonomy" id="933084"/>
    <lineage>
        <taxon>Eukaryota</taxon>
        <taxon>Fungi</taxon>
        <taxon>Dikarya</taxon>
        <taxon>Basidiomycota</taxon>
        <taxon>Agaricomycotina</taxon>
        <taxon>Agaricomycetes</taxon>
        <taxon>Agaricomycetidae</taxon>
        <taxon>Jaapiales</taxon>
        <taxon>Jaapiaceae</taxon>
        <taxon>Jaapia</taxon>
    </lineage>
</organism>
<dbReference type="EMBL" id="KL197710">
    <property type="protein sequence ID" value="KDQ63631.1"/>
    <property type="molecule type" value="Genomic_DNA"/>
</dbReference>
<sequence length="93" mass="10298">MPFIVTSLSLHWFVFYSTNATSLSAFRLTPKSTVRLFILEMLHLIRCIRTAPLLSPLCCFKHSLRLTGAIPSLAFPGNNKLPLILAPICAAVL</sequence>
<feature type="signal peptide" evidence="1">
    <location>
        <begin position="1"/>
        <end position="20"/>
    </location>
</feature>